<dbReference type="InterPro" id="IPR002201">
    <property type="entry name" value="Glyco_trans_9"/>
</dbReference>
<evidence type="ECO:0000313" key="3">
    <source>
        <dbReference type="EMBL" id="SDC59780.1"/>
    </source>
</evidence>
<evidence type="ECO:0000313" key="4">
    <source>
        <dbReference type="Proteomes" id="UP000198908"/>
    </source>
</evidence>
<dbReference type="Pfam" id="PF01075">
    <property type="entry name" value="Glyco_transf_9"/>
    <property type="match status" value="1"/>
</dbReference>
<evidence type="ECO:0000256" key="1">
    <source>
        <dbReference type="ARBA" id="ARBA00022676"/>
    </source>
</evidence>
<dbReference type="STRING" id="416944.SAMN05421548_108115"/>
<sequence length="353" mass="39107">MKEKRVLLVRVGMLGDTIWGMAPINKLLKYYGPDSTVDIVVKKGMGGLFKHDPRVGRVFEIRKRKLPLFLSPTKLQILWHSVRHPYELALDMETRPFSELLFRLLRARKKILARAIRDDIGAPTEHAVESIRKITRLALPKDLADAVTPTLVAPTSIDRRSLLPIEGPYICLHFGNSWIASGRKALRAWPSEYWRQLLLNWEFFFPGHTPVAIGTASEKTLAASITAGIKGYIDLCGKTDVPGMMAVIAGADALIGTDTGPSHMAAAFGTPVVAVFGPTQQFQTGPFADGQNCVEILSAAMLCRPCVRTPAFERCQRNRCMEAITPAMVAASAQRLIQLRRRGSDMKCTSRSR</sequence>
<accession>A0A1G6MW63</accession>
<dbReference type="CDD" id="cd03789">
    <property type="entry name" value="GT9_LPS_heptosyltransferase"/>
    <property type="match status" value="1"/>
</dbReference>
<dbReference type="EMBL" id="FMYQ01000008">
    <property type="protein sequence ID" value="SDC59780.1"/>
    <property type="molecule type" value="Genomic_DNA"/>
</dbReference>
<dbReference type="Gene3D" id="3.40.50.2000">
    <property type="entry name" value="Glycogen Phosphorylase B"/>
    <property type="match status" value="2"/>
</dbReference>
<name>A0A1G6MW63_9BURK</name>
<evidence type="ECO:0000256" key="2">
    <source>
        <dbReference type="ARBA" id="ARBA00022679"/>
    </source>
</evidence>
<dbReference type="SUPFAM" id="SSF53756">
    <property type="entry name" value="UDP-Glycosyltransferase/glycogen phosphorylase"/>
    <property type="match status" value="1"/>
</dbReference>
<dbReference type="Proteomes" id="UP000198908">
    <property type="component" value="Unassembled WGS sequence"/>
</dbReference>
<dbReference type="OrthoDB" id="9781892at2"/>
<dbReference type="RefSeq" id="WP_091996830.1">
    <property type="nucleotide sequence ID" value="NZ_FMYQ01000008.1"/>
</dbReference>
<gene>
    <name evidence="3" type="ORF">SAMN05421548_108115</name>
</gene>
<dbReference type="PANTHER" id="PTHR30160:SF1">
    <property type="entry name" value="LIPOPOLYSACCHARIDE 1,2-N-ACETYLGLUCOSAMINETRANSFERASE-RELATED"/>
    <property type="match status" value="1"/>
</dbReference>
<dbReference type="GO" id="GO:0005829">
    <property type="term" value="C:cytosol"/>
    <property type="evidence" value="ECO:0007669"/>
    <property type="project" value="TreeGrafter"/>
</dbReference>
<proteinExistence type="predicted"/>
<protein>
    <submittedName>
        <fullName evidence="3">Heptosyltransferase-2</fullName>
    </submittedName>
</protein>
<keyword evidence="2 3" id="KW-0808">Transferase</keyword>
<dbReference type="PANTHER" id="PTHR30160">
    <property type="entry name" value="TETRAACYLDISACCHARIDE 4'-KINASE-RELATED"/>
    <property type="match status" value="1"/>
</dbReference>
<keyword evidence="4" id="KW-1185">Reference proteome</keyword>
<dbReference type="GO" id="GO:0008713">
    <property type="term" value="F:ADP-heptose-lipopolysaccharide heptosyltransferase activity"/>
    <property type="evidence" value="ECO:0007669"/>
    <property type="project" value="TreeGrafter"/>
</dbReference>
<keyword evidence="1" id="KW-0328">Glycosyltransferase</keyword>
<dbReference type="InterPro" id="IPR051199">
    <property type="entry name" value="LPS_LOS_Heptosyltrfase"/>
</dbReference>
<dbReference type="AlphaFoldDB" id="A0A1G6MW63"/>
<dbReference type="GO" id="GO:0009244">
    <property type="term" value="P:lipopolysaccharide core region biosynthetic process"/>
    <property type="evidence" value="ECO:0007669"/>
    <property type="project" value="TreeGrafter"/>
</dbReference>
<organism evidence="3 4">
    <name type="scientific">Paraburkholderia lycopersici</name>
    <dbReference type="NCBI Taxonomy" id="416944"/>
    <lineage>
        <taxon>Bacteria</taxon>
        <taxon>Pseudomonadati</taxon>
        <taxon>Pseudomonadota</taxon>
        <taxon>Betaproteobacteria</taxon>
        <taxon>Burkholderiales</taxon>
        <taxon>Burkholderiaceae</taxon>
        <taxon>Paraburkholderia</taxon>
    </lineage>
</organism>
<reference evidence="4" key="1">
    <citation type="submission" date="2016-09" db="EMBL/GenBank/DDBJ databases">
        <authorList>
            <person name="Varghese N."/>
            <person name="Submissions S."/>
        </authorList>
    </citation>
    <scope>NUCLEOTIDE SEQUENCE [LARGE SCALE GENOMIC DNA]</scope>
    <source>
        <strain evidence="4">TNe-862</strain>
    </source>
</reference>